<dbReference type="GO" id="GO:0006355">
    <property type="term" value="P:regulation of DNA-templated transcription"/>
    <property type="evidence" value="ECO:0007669"/>
    <property type="project" value="InterPro"/>
</dbReference>
<dbReference type="InterPro" id="IPR038510">
    <property type="entry name" value="Spt4_sf"/>
</dbReference>
<dbReference type="GO" id="GO:0032044">
    <property type="term" value="C:DSIF complex"/>
    <property type="evidence" value="ECO:0007669"/>
    <property type="project" value="TreeGrafter"/>
</dbReference>
<keyword evidence="10 12" id="KW-0804">Transcription</keyword>
<evidence type="ECO:0000256" key="12">
    <source>
        <dbReference type="PIRNR" id="PIRNR025023"/>
    </source>
</evidence>
<name>A0A7D9DE38_PARCT</name>
<evidence type="ECO:0000256" key="5">
    <source>
        <dbReference type="ARBA" id="ARBA00022723"/>
    </source>
</evidence>
<evidence type="ECO:0000256" key="6">
    <source>
        <dbReference type="ARBA" id="ARBA00022771"/>
    </source>
</evidence>
<dbReference type="SMART" id="SM01389">
    <property type="entry name" value="Spt4"/>
    <property type="match status" value="1"/>
</dbReference>
<evidence type="ECO:0000256" key="8">
    <source>
        <dbReference type="ARBA" id="ARBA00023015"/>
    </source>
</evidence>
<keyword evidence="5" id="KW-0479">Metal-binding</keyword>
<proteinExistence type="inferred from homology"/>
<evidence type="ECO:0000256" key="7">
    <source>
        <dbReference type="ARBA" id="ARBA00022833"/>
    </source>
</evidence>
<keyword evidence="8" id="KW-0805">Transcription regulation</keyword>
<protein>
    <recommendedName>
        <fullName evidence="3 12">Transcription elongation factor SPT4</fullName>
    </recommendedName>
</protein>
<evidence type="ECO:0000256" key="2">
    <source>
        <dbReference type="ARBA" id="ARBA00010464"/>
    </source>
</evidence>
<dbReference type="PIRSF" id="PIRSF025023">
    <property type="entry name" value="Spt4"/>
    <property type="match status" value="1"/>
</dbReference>
<dbReference type="GO" id="GO:0003746">
    <property type="term" value="F:translation elongation factor activity"/>
    <property type="evidence" value="ECO:0007669"/>
    <property type="project" value="UniProtKB-KW"/>
</dbReference>
<evidence type="ECO:0000313" key="13">
    <source>
        <dbReference type="EMBL" id="CAB3983589.1"/>
    </source>
</evidence>
<evidence type="ECO:0000256" key="10">
    <source>
        <dbReference type="ARBA" id="ARBA00023163"/>
    </source>
</evidence>
<evidence type="ECO:0000256" key="11">
    <source>
        <dbReference type="ARBA" id="ARBA00023242"/>
    </source>
</evidence>
<comment type="function">
    <text evidence="12">Component of the DRB sensitivity-inducing factor complex (DSIF complex), which regulates transcription elongation by RNA polymerase II.</text>
</comment>
<dbReference type="InterPro" id="IPR009287">
    <property type="entry name" value="Spt4"/>
</dbReference>
<dbReference type="Proteomes" id="UP001152795">
    <property type="component" value="Unassembled WGS sequence"/>
</dbReference>
<dbReference type="PANTHER" id="PTHR12882:SF1">
    <property type="entry name" value="TRANSCRIPTION ELONGATION FACTOR SPT4"/>
    <property type="match status" value="1"/>
</dbReference>
<evidence type="ECO:0000256" key="3">
    <source>
        <dbReference type="ARBA" id="ARBA00020182"/>
    </source>
</evidence>
<dbReference type="InterPro" id="IPR029040">
    <property type="entry name" value="RPABC4/Spt4"/>
</dbReference>
<dbReference type="OrthoDB" id="248751at2759"/>
<reference evidence="13" key="1">
    <citation type="submission" date="2020-04" db="EMBL/GenBank/DDBJ databases">
        <authorList>
            <person name="Alioto T."/>
            <person name="Alioto T."/>
            <person name="Gomez Garrido J."/>
        </authorList>
    </citation>
    <scope>NUCLEOTIDE SEQUENCE</scope>
    <source>
        <strain evidence="13">A484AB</strain>
    </source>
</reference>
<gene>
    <name evidence="13" type="ORF">PACLA_8A052637</name>
</gene>
<sequence>MAMETVPRELRGLRACLMCSLIKTSEQFEFDGCDNCEKFLRLKGNKENISSCTSSNYDGIISLISGDDSWVARWQKLDNMVPGCYAVSVTGKLPMHIIRELKARGIDHILRDRSQQL</sequence>
<keyword evidence="4" id="KW-0678">Repressor</keyword>
<dbReference type="GO" id="GO:0000993">
    <property type="term" value="F:RNA polymerase II complex binding"/>
    <property type="evidence" value="ECO:0007669"/>
    <property type="project" value="TreeGrafter"/>
</dbReference>
<keyword evidence="9" id="KW-0010">Activator</keyword>
<keyword evidence="13" id="KW-0648">Protein biosynthesis</keyword>
<dbReference type="AlphaFoldDB" id="A0A7D9DE38"/>
<dbReference type="SUPFAM" id="SSF63393">
    <property type="entry name" value="RNA polymerase subunits"/>
    <property type="match status" value="1"/>
</dbReference>
<evidence type="ECO:0000256" key="1">
    <source>
        <dbReference type="ARBA" id="ARBA00004123"/>
    </source>
</evidence>
<keyword evidence="7" id="KW-0862">Zinc</keyword>
<dbReference type="InterPro" id="IPR022800">
    <property type="entry name" value="Spt4/RpoE2_Znf"/>
</dbReference>
<dbReference type="CDD" id="cd07973">
    <property type="entry name" value="Spt4"/>
    <property type="match status" value="1"/>
</dbReference>
<dbReference type="GO" id="GO:0140673">
    <property type="term" value="P:transcription elongation-coupled chromatin remodeling"/>
    <property type="evidence" value="ECO:0007669"/>
    <property type="project" value="InterPro"/>
</dbReference>
<dbReference type="Gene3D" id="3.30.40.210">
    <property type="match status" value="1"/>
</dbReference>
<organism evidence="13 14">
    <name type="scientific">Paramuricea clavata</name>
    <name type="common">Red gorgonian</name>
    <name type="synonym">Violescent sea-whip</name>
    <dbReference type="NCBI Taxonomy" id="317549"/>
    <lineage>
        <taxon>Eukaryota</taxon>
        <taxon>Metazoa</taxon>
        <taxon>Cnidaria</taxon>
        <taxon>Anthozoa</taxon>
        <taxon>Octocorallia</taxon>
        <taxon>Malacalcyonacea</taxon>
        <taxon>Plexauridae</taxon>
        <taxon>Paramuricea</taxon>
    </lineage>
</organism>
<keyword evidence="14" id="KW-1185">Reference proteome</keyword>
<dbReference type="PANTHER" id="PTHR12882">
    <property type="entry name" value="SUPPRESSOR OF TY 4"/>
    <property type="match status" value="1"/>
</dbReference>
<keyword evidence="11 12" id="KW-0539">Nucleus</keyword>
<comment type="caution">
    <text evidence="13">The sequence shown here is derived from an EMBL/GenBank/DDBJ whole genome shotgun (WGS) entry which is preliminary data.</text>
</comment>
<comment type="similarity">
    <text evidence="2 12">Belongs to the SPT4 family.</text>
</comment>
<dbReference type="Pfam" id="PF06093">
    <property type="entry name" value="Spt4"/>
    <property type="match status" value="1"/>
</dbReference>
<evidence type="ECO:0000256" key="4">
    <source>
        <dbReference type="ARBA" id="ARBA00022491"/>
    </source>
</evidence>
<dbReference type="EMBL" id="CACRXK020000631">
    <property type="protein sequence ID" value="CAB3983589.1"/>
    <property type="molecule type" value="Genomic_DNA"/>
</dbReference>
<keyword evidence="6" id="KW-0863">Zinc-finger</keyword>
<keyword evidence="13" id="KW-0251">Elongation factor</keyword>
<dbReference type="GO" id="GO:0008270">
    <property type="term" value="F:zinc ion binding"/>
    <property type="evidence" value="ECO:0007669"/>
    <property type="project" value="UniProtKB-KW"/>
</dbReference>
<evidence type="ECO:0000313" key="14">
    <source>
        <dbReference type="Proteomes" id="UP001152795"/>
    </source>
</evidence>
<dbReference type="FunFam" id="3.30.40.210:FF:000001">
    <property type="entry name" value="Transcription elongation factor SPT4"/>
    <property type="match status" value="1"/>
</dbReference>
<accession>A0A7D9DE38</accession>
<evidence type="ECO:0000256" key="9">
    <source>
        <dbReference type="ARBA" id="ARBA00023159"/>
    </source>
</evidence>
<comment type="subcellular location">
    <subcellularLocation>
        <location evidence="1 12">Nucleus</location>
    </subcellularLocation>
</comment>